<sequence>MTNRFNFNGRLYGEGFYNDTDIFNLNPTIEDINNSVDLFVSITGVLYLEQNKEEGNIPFRLTLYAENQKYLVMFGKSNPEVDDGVEVRTFWDDTRAPGLISLQGDLWDNRTISEDFNLVRKAFNEFYLTGDIDQNIVN</sequence>
<dbReference type="AlphaFoldDB" id="A0A2N9WQT9"/>
<dbReference type="Proteomes" id="UP000231293">
    <property type="component" value="Unassembled WGS sequence"/>
</dbReference>
<gene>
    <name evidence="1" type="ORF">BGI32_10575</name>
</gene>
<reference evidence="1 2" key="1">
    <citation type="journal article" date="2017" name="MBio">
        <title>Type VI secretion-mediated competition in the bee gut microbiome.</title>
        <authorList>
            <person name="Steele M.I."/>
            <person name="Kwong W.K."/>
            <person name="Powell J.E."/>
            <person name="Whiteley M."/>
            <person name="Moran N.A."/>
        </authorList>
    </citation>
    <scope>NUCLEOTIDE SEQUENCE [LARGE SCALE GENOMIC DNA]</scope>
    <source>
        <strain evidence="1 2">App2-2</strain>
    </source>
</reference>
<comment type="caution">
    <text evidence="1">The sequence shown here is derived from an EMBL/GenBank/DDBJ whole genome shotgun (WGS) entry which is preliminary data.</text>
</comment>
<dbReference type="Pfam" id="PF21852">
    <property type="entry name" value="DUF6911"/>
    <property type="match status" value="1"/>
</dbReference>
<organism evidence="1 2">
    <name type="scientific">Snodgrassella alvi</name>
    <dbReference type="NCBI Taxonomy" id="1196083"/>
    <lineage>
        <taxon>Bacteria</taxon>
        <taxon>Pseudomonadati</taxon>
        <taxon>Pseudomonadota</taxon>
        <taxon>Betaproteobacteria</taxon>
        <taxon>Neisseriales</taxon>
        <taxon>Neisseriaceae</taxon>
        <taxon>Snodgrassella</taxon>
    </lineage>
</organism>
<proteinExistence type="predicted"/>
<dbReference type="RefSeq" id="WP_100090495.1">
    <property type="nucleotide sequence ID" value="NZ_MDVB01000119.1"/>
</dbReference>
<evidence type="ECO:0000313" key="1">
    <source>
        <dbReference type="EMBL" id="PIT12175.1"/>
    </source>
</evidence>
<dbReference type="InterPro" id="IPR054205">
    <property type="entry name" value="DUF6911"/>
</dbReference>
<evidence type="ECO:0000313" key="2">
    <source>
        <dbReference type="Proteomes" id="UP000231293"/>
    </source>
</evidence>
<protein>
    <submittedName>
        <fullName evidence="1">Uncharacterized protein</fullName>
    </submittedName>
</protein>
<dbReference type="EMBL" id="MDVB01000119">
    <property type="protein sequence ID" value="PIT12175.1"/>
    <property type="molecule type" value="Genomic_DNA"/>
</dbReference>
<accession>A0A2N9WQT9</accession>
<name>A0A2N9WQT9_9NEIS</name>